<dbReference type="PROSITE" id="PS51384">
    <property type="entry name" value="FAD_FR"/>
    <property type="match status" value="1"/>
</dbReference>
<keyword evidence="8" id="KW-0411">Iron-sulfur</keyword>
<dbReference type="InterPro" id="IPR008333">
    <property type="entry name" value="Cbr1-like_FAD-bd_dom"/>
</dbReference>
<name>A0ABV3ZDG1_9BACT</name>
<organism evidence="10 11">
    <name type="scientific">Danxiaibacter flavus</name>
    <dbReference type="NCBI Taxonomy" id="3049108"/>
    <lineage>
        <taxon>Bacteria</taxon>
        <taxon>Pseudomonadati</taxon>
        <taxon>Bacteroidota</taxon>
        <taxon>Chitinophagia</taxon>
        <taxon>Chitinophagales</taxon>
        <taxon>Chitinophagaceae</taxon>
        <taxon>Danxiaibacter</taxon>
    </lineage>
</organism>
<comment type="cofactor">
    <cofactor evidence="1">
        <name>FAD</name>
        <dbReference type="ChEBI" id="CHEBI:57692"/>
    </cofactor>
</comment>
<keyword evidence="11" id="KW-1185">Reference proteome</keyword>
<dbReference type="PANTHER" id="PTHR47354">
    <property type="entry name" value="NADH OXIDOREDUCTASE HCR"/>
    <property type="match status" value="1"/>
</dbReference>
<evidence type="ECO:0000256" key="4">
    <source>
        <dbReference type="ARBA" id="ARBA00022723"/>
    </source>
</evidence>
<keyword evidence="6" id="KW-0560">Oxidoreductase</keyword>
<dbReference type="InterPro" id="IPR050415">
    <property type="entry name" value="MRET"/>
</dbReference>
<keyword evidence="4" id="KW-0479">Metal-binding</keyword>
<protein>
    <submittedName>
        <fullName evidence="10">FAD-binding oxidoreductase</fullName>
    </submittedName>
</protein>
<dbReference type="SUPFAM" id="SSF63380">
    <property type="entry name" value="Riboflavin synthase domain-like"/>
    <property type="match status" value="1"/>
</dbReference>
<accession>A0ABV3ZDG1</accession>
<evidence type="ECO:0000313" key="10">
    <source>
        <dbReference type="EMBL" id="MEX6687525.1"/>
    </source>
</evidence>
<evidence type="ECO:0000256" key="8">
    <source>
        <dbReference type="ARBA" id="ARBA00023014"/>
    </source>
</evidence>
<dbReference type="Gene3D" id="3.40.50.80">
    <property type="entry name" value="Nucleotide-binding domain of ferredoxin-NADP reductase (FNR) module"/>
    <property type="match status" value="1"/>
</dbReference>
<evidence type="ECO:0000259" key="9">
    <source>
        <dbReference type="PROSITE" id="PS51384"/>
    </source>
</evidence>
<proteinExistence type="predicted"/>
<dbReference type="Pfam" id="PF00970">
    <property type="entry name" value="FAD_binding_6"/>
    <property type="match status" value="1"/>
</dbReference>
<dbReference type="PANTHER" id="PTHR47354:SF6">
    <property type="entry name" value="NADH OXIDOREDUCTASE HCR"/>
    <property type="match status" value="1"/>
</dbReference>
<evidence type="ECO:0000256" key="1">
    <source>
        <dbReference type="ARBA" id="ARBA00001974"/>
    </source>
</evidence>
<dbReference type="PRINTS" id="PR00409">
    <property type="entry name" value="PHDIOXRDTASE"/>
</dbReference>
<dbReference type="InterPro" id="IPR039261">
    <property type="entry name" value="FNR_nucleotide-bd"/>
</dbReference>
<dbReference type="InterPro" id="IPR017927">
    <property type="entry name" value="FAD-bd_FR_type"/>
</dbReference>
<keyword evidence="7" id="KW-0408">Iron</keyword>
<keyword evidence="5" id="KW-0274">FAD</keyword>
<evidence type="ECO:0000313" key="11">
    <source>
        <dbReference type="Proteomes" id="UP001560573"/>
    </source>
</evidence>
<dbReference type="Gene3D" id="2.40.30.10">
    <property type="entry name" value="Translation factors"/>
    <property type="match status" value="1"/>
</dbReference>
<reference evidence="10 11" key="1">
    <citation type="submission" date="2023-07" db="EMBL/GenBank/DDBJ databases">
        <authorList>
            <person name="Lian W.-H."/>
        </authorList>
    </citation>
    <scope>NUCLEOTIDE SEQUENCE [LARGE SCALE GENOMIC DNA]</scope>
    <source>
        <strain evidence="10 11">SYSU DXS3180</strain>
    </source>
</reference>
<dbReference type="RefSeq" id="WP_369328930.1">
    <property type="nucleotide sequence ID" value="NZ_JAULBC010000002.1"/>
</dbReference>
<dbReference type="Proteomes" id="UP001560573">
    <property type="component" value="Unassembled WGS sequence"/>
</dbReference>
<dbReference type="InterPro" id="IPR001709">
    <property type="entry name" value="Flavoprot_Pyr_Nucl_cyt_Rdtase"/>
</dbReference>
<dbReference type="SUPFAM" id="SSF52343">
    <property type="entry name" value="Ferredoxin reductase-like, C-terminal NADP-linked domain"/>
    <property type="match status" value="1"/>
</dbReference>
<evidence type="ECO:0000256" key="6">
    <source>
        <dbReference type="ARBA" id="ARBA00023002"/>
    </source>
</evidence>
<evidence type="ECO:0000256" key="5">
    <source>
        <dbReference type="ARBA" id="ARBA00022827"/>
    </source>
</evidence>
<sequence length="223" mass="25145">MATYRLEIQEIIPRTHNVRTYRFEKPAGFQFVPGQAADVSLLKEGWEKEVRPFTFTCLPSAGYLEFTIKSYTDHNGVTNELFHAQTGDHLEISDAWGAIEYKGEGTFIAGGAGVTPFIAIFRYLKETSQLGNNKLLFSNKTSKDIILKEEFEEMLGDNFVNIITNETVSSPLITGRINKEYLTQHIKDFSQHFYVCGPDAFTESILQALKELGANAEALVFEK</sequence>
<dbReference type="Pfam" id="PF00175">
    <property type="entry name" value="NAD_binding_1"/>
    <property type="match status" value="1"/>
</dbReference>
<evidence type="ECO:0000256" key="7">
    <source>
        <dbReference type="ARBA" id="ARBA00023004"/>
    </source>
</evidence>
<keyword evidence="3" id="KW-0001">2Fe-2S</keyword>
<feature type="domain" description="FAD-binding FR-type" evidence="9">
    <location>
        <begin position="1"/>
        <end position="102"/>
    </location>
</feature>
<gene>
    <name evidence="10" type="ORF">QTN47_08490</name>
</gene>
<comment type="caution">
    <text evidence="10">The sequence shown here is derived from an EMBL/GenBank/DDBJ whole genome shotgun (WGS) entry which is preliminary data.</text>
</comment>
<dbReference type="InterPro" id="IPR001433">
    <property type="entry name" value="OxRdtase_FAD/NAD-bd"/>
</dbReference>
<dbReference type="InterPro" id="IPR017938">
    <property type="entry name" value="Riboflavin_synthase-like_b-brl"/>
</dbReference>
<evidence type="ECO:0000256" key="2">
    <source>
        <dbReference type="ARBA" id="ARBA00022630"/>
    </source>
</evidence>
<dbReference type="EMBL" id="JAULBC010000002">
    <property type="protein sequence ID" value="MEX6687525.1"/>
    <property type="molecule type" value="Genomic_DNA"/>
</dbReference>
<keyword evidence="2" id="KW-0285">Flavoprotein</keyword>
<dbReference type="PRINTS" id="PR00371">
    <property type="entry name" value="FPNCR"/>
</dbReference>
<evidence type="ECO:0000256" key="3">
    <source>
        <dbReference type="ARBA" id="ARBA00022714"/>
    </source>
</evidence>
<dbReference type="CDD" id="cd06196">
    <property type="entry name" value="FNR_like_1"/>
    <property type="match status" value="1"/>
</dbReference>